<protein>
    <submittedName>
        <fullName evidence="1">Uncharacterized protein</fullName>
    </submittedName>
</protein>
<reference evidence="1" key="1">
    <citation type="submission" date="2018-10" db="EMBL/GenBank/DDBJ databases">
        <title>Effector identification in a new, highly contiguous assembly of the strawberry crown rot pathogen Phytophthora cactorum.</title>
        <authorList>
            <person name="Armitage A.D."/>
            <person name="Nellist C.F."/>
            <person name="Bates H."/>
            <person name="Vickerstaff R.J."/>
            <person name="Harrison R.J."/>
        </authorList>
    </citation>
    <scope>NUCLEOTIDE SEQUENCE</scope>
    <source>
        <strain evidence="1">4040</strain>
    </source>
</reference>
<comment type="caution">
    <text evidence="1">The sequence shown here is derived from an EMBL/GenBank/DDBJ whole genome shotgun (WGS) entry which is preliminary data.</text>
</comment>
<evidence type="ECO:0000313" key="1">
    <source>
        <dbReference type="EMBL" id="KAG2896081.1"/>
    </source>
</evidence>
<proteinExistence type="predicted"/>
<organism evidence="1 2">
    <name type="scientific">Phytophthora cactorum</name>
    <dbReference type="NCBI Taxonomy" id="29920"/>
    <lineage>
        <taxon>Eukaryota</taxon>
        <taxon>Sar</taxon>
        <taxon>Stramenopiles</taxon>
        <taxon>Oomycota</taxon>
        <taxon>Peronosporomycetes</taxon>
        <taxon>Peronosporales</taxon>
        <taxon>Peronosporaceae</taxon>
        <taxon>Phytophthora</taxon>
    </lineage>
</organism>
<dbReference type="AlphaFoldDB" id="A0A8T1BA90"/>
<gene>
    <name evidence="1" type="ORF">PC117_g23092</name>
</gene>
<evidence type="ECO:0000313" key="2">
    <source>
        <dbReference type="Proteomes" id="UP000736787"/>
    </source>
</evidence>
<dbReference type="Proteomes" id="UP000736787">
    <property type="component" value="Unassembled WGS sequence"/>
</dbReference>
<accession>A0A8T1BA90</accession>
<dbReference type="EMBL" id="RCMK01001356">
    <property type="protein sequence ID" value="KAG2896081.1"/>
    <property type="molecule type" value="Genomic_DNA"/>
</dbReference>
<name>A0A8T1BA90_9STRA</name>
<sequence>MMSSGNSRRPERLHAMATMRFCIEAVVVMKGPSNGHTELWLRVETRTGGMTAAELWLEDVELSEGAVAASAAGEADKLI</sequence>